<protein>
    <submittedName>
        <fullName evidence="11">Cytochrome c1</fullName>
    </submittedName>
</protein>
<feature type="binding site" description="covalent" evidence="8">
    <location>
        <position position="50"/>
    </location>
    <ligand>
        <name>heme c</name>
        <dbReference type="ChEBI" id="CHEBI:61717"/>
    </ligand>
</feature>
<keyword evidence="6 8" id="KW-0408">Iron</keyword>
<evidence type="ECO:0000256" key="3">
    <source>
        <dbReference type="ARBA" id="ARBA00022692"/>
    </source>
</evidence>
<sequence length="251" mass="28359">MKKILVTMAFAVLPAFAFAAGGNVPLDHMKPDLEDKVSLQKGAATFMNYCMGCHSMKYARYERVATDLEIPLELFEENLIFSDAKIGELMNIAMQPSQAKNWFGNPPPDLTLEARLRGPDWLYSYMRGFYADPSRPYGVNNSVFKDVGMPHVLAGMQGVCAHKPDTGAEPQVDPLSGRIVKDSGCESYTTKGTMTKEEYDETIYDLVNFMVYMGEPSRMESETLGKWVLLFLVILFIPAYFLNKEYWKDVH</sequence>
<keyword evidence="5 9" id="KW-1133">Transmembrane helix</keyword>
<keyword evidence="3 9" id="KW-0812">Transmembrane</keyword>
<evidence type="ECO:0000256" key="1">
    <source>
        <dbReference type="ARBA" id="ARBA00004370"/>
    </source>
</evidence>
<dbReference type="GO" id="GO:0020037">
    <property type="term" value="F:heme binding"/>
    <property type="evidence" value="ECO:0007669"/>
    <property type="project" value="InterPro"/>
</dbReference>
<dbReference type="PANTHER" id="PTHR10266">
    <property type="entry name" value="CYTOCHROME C1"/>
    <property type="match status" value="1"/>
</dbReference>
<dbReference type="AlphaFoldDB" id="A0A9E8HJK4"/>
<dbReference type="Gene3D" id="1.10.760.10">
    <property type="entry name" value="Cytochrome c-like domain"/>
    <property type="match status" value="1"/>
</dbReference>
<keyword evidence="10" id="KW-0732">Signal</keyword>
<dbReference type="GO" id="GO:0009055">
    <property type="term" value="F:electron transfer activity"/>
    <property type="evidence" value="ECO:0007669"/>
    <property type="project" value="InterPro"/>
</dbReference>
<evidence type="ECO:0000256" key="4">
    <source>
        <dbReference type="ARBA" id="ARBA00022723"/>
    </source>
</evidence>
<comment type="subcellular location">
    <subcellularLocation>
        <location evidence="1">Membrane</location>
    </subcellularLocation>
</comment>
<accession>A0A9E8HJK4</accession>
<dbReference type="GO" id="GO:0046872">
    <property type="term" value="F:metal ion binding"/>
    <property type="evidence" value="ECO:0007669"/>
    <property type="project" value="UniProtKB-KW"/>
</dbReference>
<name>A0A9E8HJK4_9ALTE</name>
<dbReference type="EMBL" id="CP101527">
    <property type="protein sequence ID" value="UZW73863.1"/>
    <property type="molecule type" value="Genomic_DNA"/>
</dbReference>
<feature type="binding site" description="covalent" evidence="8">
    <location>
        <position position="54"/>
    </location>
    <ligand>
        <name>heme c</name>
        <dbReference type="ChEBI" id="CHEBI:61717"/>
    </ligand>
</feature>
<dbReference type="InterPro" id="IPR002326">
    <property type="entry name" value="Cyt_c1"/>
</dbReference>
<reference evidence="11" key="1">
    <citation type="submission" date="2022-07" db="EMBL/GenBank/DDBJ databases">
        <title>Alkalimarinus sp. nov., isolated from gut of a Alitta virens.</title>
        <authorList>
            <person name="Yang A.I."/>
            <person name="Shin N.-R."/>
        </authorList>
    </citation>
    <scope>NUCLEOTIDE SEQUENCE</scope>
    <source>
        <strain evidence="11">FA028</strain>
    </source>
</reference>
<dbReference type="SUPFAM" id="SSF46626">
    <property type="entry name" value="Cytochrome c"/>
    <property type="match status" value="1"/>
</dbReference>
<organism evidence="11 12">
    <name type="scientific">Alkalimarinus sediminis</name>
    <dbReference type="NCBI Taxonomy" id="1632866"/>
    <lineage>
        <taxon>Bacteria</taxon>
        <taxon>Pseudomonadati</taxon>
        <taxon>Pseudomonadota</taxon>
        <taxon>Gammaproteobacteria</taxon>
        <taxon>Alteromonadales</taxon>
        <taxon>Alteromonadaceae</taxon>
        <taxon>Alkalimarinus</taxon>
    </lineage>
</organism>
<dbReference type="InterPro" id="IPR036909">
    <property type="entry name" value="Cyt_c-like_dom_sf"/>
</dbReference>
<evidence type="ECO:0000313" key="12">
    <source>
        <dbReference type="Proteomes" id="UP001164472"/>
    </source>
</evidence>
<comment type="cofactor">
    <cofactor evidence="8">
        <name>heme c</name>
        <dbReference type="ChEBI" id="CHEBI:61717"/>
    </cofactor>
    <text evidence="8">Binds 1 heme c group covalently per subunit.</text>
</comment>
<keyword evidence="2 8" id="KW-0349">Heme</keyword>
<evidence type="ECO:0000256" key="5">
    <source>
        <dbReference type="ARBA" id="ARBA00022989"/>
    </source>
</evidence>
<dbReference type="GO" id="GO:0016020">
    <property type="term" value="C:membrane"/>
    <property type="evidence" value="ECO:0007669"/>
    <property type="project" value="UniProtKB-SubCell"/>
</dbReference>
<evidence type="ECO:0000256" key="2">
    <source>
        <dbReference type="ARBA" id="ARBA00022617"/>
    </source>
</evidence>
<evidence type="ECO:0000256" key="10">
    <source>
        <dbReference type="SAM" id="SignalP"/>
    </source>
</evidence>
<feature type="transmembrane region" description="Helical" evidence="9">
    <location>
        <begin position="224"/>
        <end position="242"/>
    </location>
</feature>
<dbReference type="KEGG" id="asem:NNL22_12555"/>
<dbReference type="Proteomes" id="UP001164472">
    <property type="component" value="Chromosome"/>
</dbReference>
<gene>
    <name evidence="11" type="ORF">NNL22_12555</name>
</gene>
<evidence type="ECO:0000256" key="9">
    <source>
        <dbReference type="SAM" id="Phobius"/>
    </source>
</evidence>
<keyword evidence="12" id="KW-1185">Reference proteome</keyword>
<feature type="binding site" description="covalent" evidence="8">
    <location>
        <position position="53"/>
    </location>
    <ligand>
        <name>heme c</name>
        <dbReference type="ChEBI" id="CHEBI:61717"/>
    </ligand>
</feature>
<keyword evidence="4 8" id="KW-0479">Metal-binding</keyword>
<feature type="chain" id="PRO_5038790924" evidence="10">
    <location>
        <begin position="20"/>
        <end position="251"/>
    </location>
</feature>
<dbReference type="PANTHER" id="PTHR10266:SF3">
    <property type="entry name" value="CYTOCHROME C1, HEME PROTEIN, MITOCHONDRIAL"/>
    <property type="match status" value="1"/>
</dbReference>
<evidence type="ECO:0000256" key="6">
    <source>
        <dbReference type="ARBA" id="ARBA00023004"/>
    </source>
</evidence>
<keyword evidence="7 9" id="KW-0472">Membrane</keyword>
<evidence type="ECO:0000256" key="8">
    <source>
        <dbReference type="PIRSR" id="PIRSR602326-1"/>
    </source>
</evidence>
<proteinExistence type="predicted"/>
<evidence type="ECO:0000313" key="11">
    <source>
        <dbReference type="EMBL" id="UZW73863.1"/>
    </source>
</evidence>
<evidence type="ECO:0000256" key="7">
    <source>
        <dbReference type="ARBA" id="ARBA00023136"/>
    </source>
</evidence>
<feature type="signal peptide" evidence="10">
    <location>
        <begin position="1"/>
        <end position="19"/>
    </location>
</feature>
<dbReference type="RefSeq" id="WP_251810003.1">
    <property type="nucleotide sequence ID" value="NZ_CP101527.1"/>
</dbReference>